<comment type="subcellular location">
    <subcellularLocation>
        <location evidence="1">Membrane</location>
        <topology evidence="1">Single-pass membrane protein</topology>
    </subcellularLocation>
</comment>
<gene>
    <name evidence="7" type="ORF">ATO12_09130</name>
</gene>
<dbReference type="AlphaFoldDB" id="A0A023BXS6"/>
<dbReference type="Pfam" id="PF26002">
    <property type="entry name" value="Beta-barrel_AprE"/>
    <property type="match status" value="1"/>
</dbReference>
<dbReference type="eggNOG" id="COG0845">
    <property type="taxonomic scope" value="Bacteria"/>
</dbReference>
<feature type="domain" description="AprE-like beta-barrel" evidence="6">
    <location>
        <begin position="272"/>
        <end position="359"/>
    </location>
</feature>
<accession>A0A023BXS6</accession>
<dbReference type="STRING" id="1317122.ATO12_09130"/>
<keyword evidence="3 5" id="KW-1133">Transmembrane helix</keyword>
<dbReference type="EMBL" id="AQRA01000002">
    <property type="protein sequence ID" value="EZH74892.1"/>
    <property type="molecule type" value="Genomic_DNA"/>
</dbReference>
<evidence type="ECO:0000256" key="1">
    <source>
        <dbReference type="ARBA" id="ARBA00004167"/>
    </source>
</evidence>
<keyword evidence="8" id="KW-1185">Reference proteome</keyword>
<keyword evidence="2 5" id="KW-0812">Transmembrane</keyword>
<evidence type="ECO:0000256" key="3">
    <source>
        <dbReference type="ARBA" id="ARBA00022989"/>
    </source>
</evidence>
<dbReference type="GO" id="GO:0016020">
    <property type="term" value="C:membrane"/>
    <property type="evidence" value="ECO:0007669"/>
    <property type="project" value="UniProtKB-SubCell"/>
</dbReference>
<reference evidence="7 8" key="1">
    <citation type="submission" date="2014-04" db="EMBL/GenBank/DDBJ databases">
        <title>Aquimarina sp. 22II-S11-z7 Genome Sequencing.</title>
        <authorList>
            <person name="Lai Q."/>
        </authorList>
    </citation>
    <scope>NUCLEOTIDE SEQUENCE [LARGE SCALE GENOMIC DNA]</scope>
    <source>
        <strain evidence="7 8">22II-S11-z7</strain>
    </source>
</reference>
<dbReference type="RefSeq" id="WP_034239780.1">
    <property type="nucleotide sequence ID" value="NZ_AQRA01000002.1"/>
</dbReference>
<dbReference type="PRINTS" id="PR01490">
    <property type="entry name" value="RTXTOXIND"/>
</dbReference>
<evidence type="ECO:0000256" key="2">
    <source>
        <dbReference type="ARBA" id="ARBA00022692"/>
    </source>
</evidence>
<dbReference type="InterPro" id="IPR058982">
    <property type="entry name" value="Beta-barrel_AprE"/>
</dbReference>
<protein>
    <submittedName>
        <fullName evidence="7">Secretion protein HlyD</fullName>
    </submittedName>
</protein>
<dbReference type="InterPro" id="IPR050739">
    <property type="entry name" value="MFP"/>
</dbReference>
<dbReference type="Gene3D" id="2.40.30.170">
    <property type="match status" value="1"/>
</dbReference>
<comment type="caution">
    <text evidence="7">The sequence shown here is derived from an EMBL/GenBank/DDBJ whole genome shotgun (WGS) entry which is preliminary data.</text>
</comment>
<dbReference type="PANTHER" id="PTHR30386:SF26">
    <property type="entry name" value="TRANSPORT PROTEIN COMB"/>
    <property type="match status" value="1"/>
</dbReference>
<evidence type="ECO:0000313" key="8">
    <source>
        <dbReference type="Proteomes" id="UP000023541"/>
    </source>
</evidence>
<dbReference type="Proteomes" id="UP000023541">
    <property type="component" value="Unassembled WGS sequence"/>
</dbReference>
<evidence type="ECO:0000256" key="4">
    <source>
        <dbReference type="ARBA" id="ARBA00023136"/>
    </source>
</evidence>
<proteinExistence type="predicted"/>
<dbReference type="OrthoDB" id="594147at2"/>
<evidence type="ECO:0000256" key="5">
    <source>
        <dbReference type="SAM" id="Phobius"/>
    </source>
</evidence>
<dbReference type="PANTHER" id="PTHR30386">
    <property type="entry name" value="MEMBRANE FUSION SUBUNIT OF EMRAB-TOLC MULTIDRUG EFFLUX PUMP"/>
    <property type="match status" value="1"/>
</dbReference>
<name>A0A023BXS6_9FLAO</name>
<evidence type="ECO:0000313" key="7">
    <source>
        <dbReference type="EMBL" id="EZH74892.1"/>
    </source>
</evidence>
<sequence length="391" mass="44527">MKQLFPKEIIENTIEVHQFEHSSRSKMIYTTILVAFVIALALLPFIKIDIYTTARGMLRPSKERIAITPLQSGKVVYVNMIDNQKVNKGDTLLMTNTSVVKEQITRSSTQIEETEQFIADCEYLINTAKPKFNNIQSARYQKEYLYFTQKIQELSTRFEKTKIDYLRNQKLFEKGVVAKVDYENSAFEHQLASSTLQQYRKQQKNNWQATVTEYHNTIRELKGGLTQLEQNQKELVIIAPIDGILKNVLGIEPGSLIAGGLTIAEISPDTGLVAECYLSPSDIGLVSRNKSVNFQIDAFNYNQWGLATGKILEISKDVDIINERPVFKVRCAIDQGHLELKNGFKGSFNKGMTLSARFQLTQRTLYELLYDKVDDWLNPSSPTIAEAVYAK</sequence>
<evidence type="ECO:0000259" key="6">
    <source>
        <dbReference type="Pfam" id="PF26002"/>
    </source>
</evidence>
<feature type="transmembrane region" description="Helical" evidence="5">
    <location>
        <begin position="27"/>
        <end position="46"/>
    </location>
</feature>
<keyword evidence="4 5" id="KW-0472">Membrane</keyword>
<organism evidence="7 8">
    <name type="scientific">Aquimarina atlantica</name>
    <dbReference type="NCBI Taxonomy" id="1317122"/>
    <lineage>
        <taxon>Bacteria</taxon>
        <taxon>Pseudomonadati</taxon>
        <taxon>Bacteroidota</taxon>
        <taxon>Flavobacteriia</taxon>
        <taxon>Flavobacteriales</taxon>
        <taxon>Flavobacteriaceae</taxon>
        <taxon>Aquimarina</taxon>
    </lineage>
</organism>